<feature type="region of interest" description="Disordered" evidence="5">
    <location>
        <begin position="195"/>
        <end position="219"/>
    </location>
</feature>
<dbReference type="SUPFAM" id="SSF50729">
    <property type="entry name" value="PH domain-like"/>
    <property type="match status" value="2"/>
</dbReference>
<accession>A0A7E6FPQ4</accession>
<feature type="compositionally biased region" description="Basic and acidic residues" evidence="5">
    <location>
        <begin position="513"/>
        <end position="524"/>
    </location>
</feature>
<evidence type="ECO:0000313" key="7">
    <source>
        <dbReference type="Proteomes" id="UP000515154"/>
    </source>
</evidence>
<feature type="region of interest" description="Disordered" evidence="5">
    <location>
        <begin position="736"/>
        <end position="758"/>
    </location>
</feature>
<keyword evidence="3" id="KW-0677">Repeat</keyword>
<dbReference type="PANTHER" id="PTHR14338">
    <property type="entry name" value="ACTIN FILAMENT-ASSOCIATED PROTEIN 1 FAMILY MEMBER"/>
    <property type="match status" value="1"/>
</dbReference>
<dbReference type="SMART" id="SM00233">
    <property type="entry name" value="PH"/>
    <property type="match status" value="2"/>
</dbReference>
<dbReference type="GO" id="GO:0005829">
    <property type="term" value="C:cytosol"/>
    <property type="evidence" value="ECO:0007669"/>
    <property type="project" value="TreeGrafter"/>
</dbReference>
<evidence type="ECO:0000259" key="6">
    <source>
        <dbReference type="PROSITE" id="PS50003"/>
    </source>
</evidence>
<dbReference type="Gene3D" id="2.30.29.30">
    <property type="entry name" value="Pleckstrin-homology domain (PH domain)/Phosphotyrosine-binding domain (PTB)"/>
    <property type="match status" value="2"/>
</dbReference>
<evidence type="ECO:0000256" key="4">
    <source>
        <dbReference type="ARBA" id="ARBA00023054"/>
    </source>
</evidence>
<feature type="compositionally biased region" description="Basic and acidic residues" evidence="5">
    <location>
        <begin position="143"/>
        <end position="155"/>
    </location>
</feature>
<protein>
    <submittedName>
        <fullName evidence="8">Uncharacterized protein LOC115224784 isoform X1</fullName>
    </submittedName>
</protein>
<keyword evidence="2" id="KW-0963">Cytoplasm</keyword>
<dbReference type="KEGG" id="osn:115224784"/>
<dbReference type="InterPro" id="IPR011993">
    <property type="entry name" value="PH-like_dom_sf"/>
</dbReference>
<dbReference type="Pfam" id="PF00169">
    <property type="entry name" value="PH"/>
    <property type="match status" value="2"/>
</dbReference>
<feature type="region of interest" description="Disordered" evidence="5">
    <location>
        <begin position="1105"/>
        <end position="1126"/>
    </location>
</feature>
<comment type="subcellular location">
    <subcellularLocation>
        <location evidence="1">Cytoplasm</location>
    </subcellularLocation>
</comment>
<feature type="domain" description="PH" evidence="6">
    <location>
        <begin position="364"/>
        <end position="458"/>
    </location>
</feature>
<evidence type="ECO:0000256" key="5">
    <source>
        <dbReference type="SAM" id="MobiDB-lite"/>
    </source>
</evidence>
<evidence type="ECO:0000313" key="8">
    <source>
        <dbReference type="RefSeq" id="XP_036369651.1"/>
    </source>
</evidence>
<dbReference type="InterPro" id="IPR001849">
    <property type="entry name" value="PH_domain"/>
</dbReference>
<feature type="region of interest" description="Disordered" evidence="5">
    <location>
        <begin position="45"/>
        <end position="98"/>
    </location>
</feature>
<sequence>MDKIEELLPGIESFFTEILAQENLSDAAESRCKYYVERLEILKLPPTIPPRPRQENPQEPNKGLFSLSSGDVESFINCKDQVPPLPPRDNQYTGDKKWNSIPVPMIKLDRAESEPNVADLQTEEVPPETKRDSIEVEEDSDEDGTKLYDDIDPSHVGETSDNEDSDLYEIPVTQTSEESNHAVEPVVEVIECGNHDDASSEEAAVSPSTNRPPLPPRKAITSEPIRLESGRKNGNRLLWSLPPQLPARPQLATRREIYAMMSEKSEHTDDNSGPEYLHRKWIMSVTQLSAYQREMTDVLTKIRKADEERASTCSNDYDRSSEVRSKLSIRLPKNLKKIKKIKHSRKTHSSSQLELVQPVKSLEDIVISGELYLKKKLTWSKRFVVISAGRLMCYKSEQDLRPCVVVNLAGYSVNFIDRDSRHGYELKLVHPTSDTLHFSVDYRDWALIWTEGMRCVSEGRPVPNSPHFLNRPFSGHSDSGMGSRDSCRIQDYPFLQVDNNDMRGSVSNLSNDSSERGSQDENLHRPPSTSEYLSEKAPPRMGNLALRASRFFENLNWRRYPKKDPDLKLSRFSLNSLPRKKNSTPDTSPDIPKSEKLVSLLEQSWQEDTNILCKSYLNIYSSFNKRRWGKRWCLVKMGEFECYMNQKNNVCELSFPLKDCVVRSAKTETKSDLGLMILKDNIEKITVEPLNDDEMQDWLAVLMAETSTENVPEGLEQYFEETPYSDIPVVRQSSMKCPKNAKKTPDVIDGSGQTGKDGENVVDDVASTLSDQVVKVSDGSLTNLKDEQLLRVKQETFGATEVNEEIEESGNEVLLWDVNKRNSLGNLYSQVEYKDSLAGFSGSGTDFGSVSISDDLSMKSGSIDFSLKRSFSEKRYKGINSLANSCSELNSTCTRTSSHGNLDKLSAADSNDTFNDFFYSWNNQRRSSELLSELDIETLMRSWDVKAKILMIEEKNQQNKEYSKTDFAQNGNTCHSPSNKKPFSVGPISSVSNNDCDTPAFCSRTKSLNSARMARNKTTPNGLSKAAAAPFRKSTGHVDRPADILQTKLDEMRSKLVSLKQNRIATRDKKLRASDSNERLEYEEEYNRLDTECRVTDEEISKLEKMLKSEEADEEDEASRFSVSEA</sequence>
<feature type="region of interest" description="Disordered" evidence="5">
    <location>
        <begin position="1016"/>
        <end position="1038"/>
    </location>
</feature>
<feature type="region of interest" description="Disordered" evidence="5">
    <location>
        <begin position="110"/>
        <end position="165"/>
    </location>
</feature>
<dbReference type="GO" id="GO:0017124">
    <property type="term" value="F:SH3 domain binding"/>
    <property type="evidence" value="ECO:0007669"/>
    <property type="project" value="TreeGrafter"/>
</dbReference>
<keyword evidence="7" id="KW-1185">Reference proteome</keyword>
<evidence type="ECO:0000256" key="2">
    <source>
        <dbReference type="ARBA" id="ARBA00022490"/>
    </source>
</evidence>
<evidence type="ECO:0000256" key="3">
    <source>
        <dbReference type="ARBA" id="ARBA00022737"/>
    </source>
</evidence>
<keyword evidence="4" id="KW-0175">Coiled coil</keyword>
<name>A0A7E6FPQ4_9MOLL</name>
<feature type="region of interest" description="Disordered" evidence="5">
    <location>
        <begin position="498"/>
        <end position="539"/>
    </location>
</feature>
<feature type="domain" description="PH" evidence="6">
    <location>
        <begin position="610"/>
        <end position="707"/>
    </location>
</feature>
<dbReference type="AlphaFoldDB" id="A0A7E6FPQ4"/>
<reference evidence="8" key="1">
    <citation type="submission" date="2025-08" db="UniProtKB">
        <authorList>
            <consortium name="RefSeq"/>
        </authorList>
    </citation>
    <scope>IDENTIFICATION</scope>
</reference>
<dbReference type="PANTHER" id="PTHR14338:SF7">
    <property type="entry name" value="PH DOMAIN-CONTAINING PROTEIN"/>
    <property type="match status" value="1"/>
</dbReference>
<dbReference type="PROSITE" id="PS50003">
    <property type="entry name" value="PH_DOMAIN"/>
    <property type="match status" value="2"/>
</dbReference>
<organism evidence="7 8">
    <name type="scientific">Octopus sinensis</name>
    <name type="common">East Asian common octopus</name>
    <dbReference type="NCBI Taxonomy" id="2607531"/>
    <lineage>
        <taxon>Eukaryota</taxon>
        <taxon>Metazoa</taxon>
        <taxon>Spiralia</taxon>
        <taxon>Lophotrochozoa</taxon>
        <taxon>Mollusca</taxon>
        <taxon>Cephalopoda</taxon>
        <taxon>Coleoidea</taxon>
        <taxon>Octopodiformes</taxon>
        <taxon>Octopoda</taxon>
        <taxon>Incirrata</taxon>
        <taxon>Octopodidae</taxon>
        <taxon>Octopus</taxon>
    </lineage>
</organism>
<dbReference type="Proteomes" id="UP000515154">
    <property type="component" value="Linkage group LG26"/>
</dbReference>
<dbReference type="InterPro" id="IPR030113">
    <property type="entry name" value="AFAP"/>
</dbReference>
<dbReference type="RefSeq" id="XP_036369651.1">
    <property type="nucleotide sequence ID" value="XM_036513758.1"/>
</dbReference>
<proteinExistence type="predicted"/>
<evidence type="ECO:0000256" key="1">
    <source>
        <dbReference type="ARBA" id="ARBA00004496"/>
    </source>
</evidence>
<gene>
    <name evidence="8" type="primary">LOC115224784</name>
</gene>